<dbReference type="EMBL" id="AJDQ01000003">
    <property type="protein sequence ID" value="EOI58275.1"/>
    <property type="molecule type" value="Genomic_DNA"/>
</dbReference>
<evidence type="ECO:0000313" key="3">
    <source>
        <dbReference type="EMBL" id="EOI58275.1"/>
    </source>
</evidence>
<dbReference type="EMBL" id="ASWH01000002">
    <property type="protein sequence ID" value="EOW78963.1"/>
    <property type="molecule type" value="Genomic_DNA"/>
</dbReference>
<evidence type="ECO:0000313" key="4">
    <source>
        <dbReference type="EMBL" id="EOW78963.1"/>
    </source>
</evidence>
<name>R2VK60_9ENTE</name>
<feature type="chain" id="PRO_5004366477" description="DUF4822 domain-containing protein" evidence="2">
    <location>
        <begin position="23"/>
        <end position="171"/>
    </location>
</feature>
<evidence type="ECO:0000256" key="2">
    <source>
        <dbReference type="SAM" id="SignalP"/>
    </source>
</evidence>
<sequence length="171" mass="19471">MRKFILGWLLTGSLLFSGCAQATPHQTSSETMATKKESASTTETSQASFTTGDYYKEHKEWIDPETDLTHLLRSFSWYNGSFILTFNDDGTIDAYDYPGSKEKLYKMDYGSYFMNGKNILHLSSLDHPKDGTDFVATIEERKILLSQIDANETGMNLWAMEKFTEIPTEDK</sequence>
<reference evidence="3 5" key="1">
    <citation type="submission" date="2013-02" db="EMBL/GenBank/DDBJ databases">
        <title>The Genome Sequence of Enterococcus gilvus ATCC BAA-350.</title>
        <authorList>
            <consortium name="The Broad Institute Genome Sequencing Platform"/>
            <consortium name="The Broad Institute Genome Sequencing Center for Infectious Disease"/>
            <person name="Earl A.M."/>
            <person name="Gilmore M.S."/>
            <person name="Lebreton F."/>
            <person name="Walker B."/>
            <person name="Young S.K."/>
            <person name="Zeng Q."/>
            <person name="Gargeya S."/>
            <person name="Fitzgerald M."/>
            <person name="Haas B."/>
            <person name="Abouelleil A."/>
            <person name="Alvarado L."/>
            <person name="Arachchi H.M."/>
            <person name="Berlin A.M."/>
            <person name="Chapman S.B."/>
            <person name="Dewar J."/>
            <person name="Goldberg J."/>
            <person name="Griggs A."/>
            <person name="Gujja S."/>
            <person name="Hansen M."/>
            <person name="Howarth C."/>
            <person name="Imamovic A."/>
            <person name="Larimer J."/>
            <person name="McCowan C."/>
            <person name="Murphy C."/>
            <person name="Neiman D."/>
            <person name="Pearson M."/>
            <person name="Priest M."/>
            <person name="Roberts A."/>
            <person name="Saif S."/>
            <person name="Shea T."/>
            <person name="Sisk P."/>
            <person name="Sykes S."/>
            <person name="Wortman J."/>
            <person name="Nusbaum C."/>
            <person name="Birren B."/>
        </authorList>
    </citation>
    <scope>NUCLEOTIDE SEQUENCE [LARGE SCALE GENOMIC DNA]</scope>
    <source>
        <strain evidence="3 5">ATCC BAA-350</strain>
    </source>
</reference>
<dbReference type="HOGENOM" id="CLU_1560586_0_0_9"/>
<reference evidence="4 6" key="2">
    <citation type="submission" date="2013-03" db="EMBL/GenBank/DDBJ databases">
        <title>The Genome Sequence of Enterococcus gilvus ATCC BAA-350 (PacBio/Illumina hybrid assembly).</title>
        <authorList>
            <consortium name="The Broad Institute Genomics Platform"/>
            <consortium name="The Broad Institute Genome Sequencing Center for Infectious Disease"/>
            <person name="Earl A."/>
            <person name="Russ C."/>
            <person name="Gilmore M."/>
            <person name="Surin D."/>
            <person name="Walker B."/>
            <person name="Young S."/>
            <person name="Zeng Q."/>
            <person name="Gargeya S."/>
            <person name="Fitzgerald M."/>
            <person name="Haas B."/>
            <person name="Abouelleil A."/>
            <person name="Allen A.W."/>
            <person name="Alvarado L."/>
            <person name="Arachchi H.M."/>
            <person name="Berlin A.M."/>
            <person name="Chapman S.B."/>
            <person name="Gainer-Dewar J."/>
            <person name="Goldberg J."/>
            <person name="Griggs A."/>
            <person name="Gujja S."/>
            <person name="Hansen M."/>
            <person name="Howarth C."/>
            <person name="Imamovic A."/>
            <person name="Ireland A."/>
            <person name="Larimer J."/>
            <person name="McCowan C."/>
            <person name="Murphy C."/>
            <person name="Pearson M."/>
            <person name="Poon T.W."/>
            <person name="Priest M."/>
            <person name="Roberts A."/>
            <person name="Saif S."/>
            <person name="Shea T."/>
            <person name="Sisk P."/>
            <person name="Sykes S."/>
            <person name="Wortman J."/>
            <person name="Nusbaum C."/>
            <person name="Birren B."/>
        </authorList>
    </citation>
    <scope>NUCLEOTIDE SEQUENCE [LARGE SCALE GENOMIC DNA]</scope>
    <source>
        <strain evidence="4 6">ATCC BAA-350</strain>
    </source>
</reference>
<dbReference type="OrthoDB" id="9822811at2"/>
<dbReference type="AlphaFoldDB" id="R2VK60"/>
<gene>
    <name evidence="4" type="ORF">I592_03101</name>
    <name evidence="3" type="ORF">UKC_00347</name>
</gene>
<keyword evidence="6" id="KW-1185">Reference proteome</keyword>
<dbReference type="PATRIC" id="fig|1158614.3.peg.340"/>
<comment type="caution">
    <text evidence="3">The sequence shown here is derived from an EMBL/GenBank/DDBJ whole genome shotgun (WGS) entry which is preliminary data.</text>
</comment>
<dbReference type="RefSeq" id="WP_010778798.1">
    <property type="nucleotide sequence ID" value="NZ_ASWH01000002.1"/>
</dbReference>
<organism evidence="3 5">
    <name type="scientific">Enterococcus gilvus ATCC BAA-350</name>
    <dbReference type="NCBI Taxonomy" id="1158614"/>
    <lineage>
        <taxon>Bacteria</taxon>
        <taxon>Bacillati</taxon>
        <taxon>Bacillota</taxon>
        <taxon>Bacilli</taxon>
        <taxon>Lactobacillales</taxon>
        <taxon>Enterococcaceae</taxon>
        <taxon>Enterococcus</taxon>
    </lineage>
</organism>
<evidence type="ECO:0000313" key="6">
    <source>
        <dbReference type="Proteomes" id="UP000014160"/>
    </source>
</evidence>
<dbReference type="Proteomes" id="UP000013750">
    <property type="component" value="Unassembled WGS sequence"/>
</dbReference>
<proteinExistence type="predicted"/>
<feature type="region of interest" description="Disordered" evidence="1">
    <location>
        <begin position="26"/>
        <end position="45"/>
    </location>
</feature>
<dbReference type="Proteomes" id="UP000014160">
    <property type="component" value="Unassembled WGS sequence"/>
</dbReference>
<keyword evidence="2" id="KW-0732">Signal</keyword>
<feature type="signal peptide" evidence="2">
    <location>
        <begin position="1"/>
        <end position="22"/>
    </location>
</feature>
<protein>
    <recommendedName>
        <fullName evidence="7">DUF4822 domain-containing protein</fullName>
    </recommendedName>
</protein>
<evidence type="ECO:0000313" key="5">
    <source>
        <dbReference type="Proteomes" id="UP000013750"/>
    </source>
</evidence>
<evidence type="ECO:0000256" key="1">
    <source>
        <dbReference type="SAM" id="MobiDB-lite"/>
    </source>
</evidence>
<accession>R2VK60</accession>
<evidence type="ECO:0008006" key="7">
    <source>
        <dbReference type="Google" id="ProtNLM"/>
    </source>
</evidence>
<dbReference type="PROSITE" id="PS51257">
    <property type="entry name" value="PROKAR_LIPOPROTEIN"/>
    <property type="match status" value="1"/>
</dbReference>